<dbReference type="OrthoDB" id="4913at2"/>
<dbReference type="Pfam" id="PF04029">
    <property type="entry name" value="2-ph_phosp"/>
    <property type="match status" value="1"/>
</dbReference>
<dbReference type="PANTHER" id="PTHR37311">
    <property type="entry name" value="2-PHOSPHOSULFOLACTATE PHOSPHATASE-RELATED"/>
    <property type="match status" value="1"/>
</dbReference>
<evidence type="ECO:0000256" key="2">
    <source>
        <dbReference type="ARBA" id="ARBA00009997"/>
    </source>
</evidence>
<evidence type="ECO:0000256" key="7">
    <source>
        <dbReference type="ARBA" id="ARBA00033711"/>
    </source>
</evidence>
<dbReference type="Gene3D" id="3.90.1560.10">
    <property type="entry name" value="ComB-like"/>
    <property type="match status" value="1"/>
</dbReference>
<comment type="caution">
    <text evidence="8">The sequence shown here is derived from an EMBL/GenBank/DDBJ whole genome shotgun (WGS) entry which is preliminary data.</text>
</comment>
<evidence type="ECO:0000313" key="8">
    <source>
        <dbReference type="EMBL" id="PZX20376.1"/>
    </source>
</evidence>
<dbReference type="RefSeq" id="WP_111444105.1">
    <property type="nucleotide sequence ID" value="NZ_QKZK01000002.1"/>
</dbReference>
<reference evidence="8 9" key="1">
    <citation type="submission" date="2018-06" db="EMBL/GenBank/DDBJ databases">
        <title>Genomic Encyclopedia of Archaeal and Bacterial Type Strains, Phase II (KMG-II): from individual species to whole genera.</title>
        <authorList>
            <person name="Goeker M."/>
        </authorList>
    </citation>
    <scope>NUCLEOTIDE SEQUENCE [LARGE SCALE GENOMIC DNA]</scope>
    <source>
        <strain evidence="8 9">DSM 6779</strain>
    </source>
</reference>
<proteinExistence type="inferred from homology"/>
<dbReference type="EC" id="3.1.3.71" evidence="3"/>
<evidence type="ECO:0000256" key="4">
    <source>
        <dbReference type="ARBA" id="ARBA00021948"/>
    </source>
</evidence>
<keyword evidence="6" id="KW-0460">Magnesium</keyword>
<evidence type="ECO:0000256" key="6">
    <source>
        <dbReference type="ARBA" id="ARBA00022842"/>
    </source>
</evidence>
<dbReference type="GO" id="GO:0050532">
    <property type="term" value="F:2-phosphosulfolactate phosphatase activity"/>
    <property type="evidence" value="ECO:0007669"/>
    <property type="project" value="UniProtKB-EC"/>
</dbReference>
<dbReference type="Proteomes" id="UP000249239">
    <property type="component" value="Unassembled WGS sequence"/>
</dbReference>
<dbReference type="AlphaFoldDB" id="A0A2W7P4U7"/>
<protein>
    <recommendedName>
        <fullName evidence="4">Probable 2-phosphosulfolactate phosphatase</fullName>
        <ecNumber evidence="3">3.1.3.71</ecNumber>
    </recommendedName>
</protein>
<evidence type="ECO:0000256" key="5">
    <source>
        <dbReference type="ARBA" id="ARBA00022801"/>
    </source>
</evidence>
<organism evidence="8 9">
    <name type="scientific">Breznakibacter xylanolyticus</name>
    <dbReference type="NCBI Taxonomy" id="990"/>
    <lineage>
        <taxon>Bacteria</taxon>
        <taxon>Pseudomonadati</taxon>
        <taxon>Bacteroidota</taxon>
        <taxon>Bacteroidia</taxon>
        <taxon>Marinilabiliales</taxon>
        <taxon>Marinilabiliaceae</taxon>
        <taxon>Breznakibacter</taxon>
    </lineage>
</organism>
<dbReference type="PANTHER" id="PTHR37311:SF1">
    <property type="entry name" value="2-PHOSPHOSULFOLACTATE PHOSPHATASE-RELATED"/>
    <property type="match status" value="1"/>
</dbReference>
<comment type="catalytic activity">
    <reaction evidence="7">
        <text>(2R)-O-phospho-3-sulfolactate + H2O = (2R)-3-sulfolactate + phosphate</text>
        <dbReference type="Rhea" id="RHEA:23416"/>
        <dbReference type="ChEBI" id="CHEBI:15377"/>
        <dbReference type="ChEBI" id="CHEBI:15597"/>
        <dbReference type="ChEBI" id="CHEBI:43474"/>
        <dbReference type="ChEBI" id="CHEBI:58738"/>
        <dbReference type="EC" id="3.1.3.71"/>
    </reaction>
</comment>
<sequence>MNKIDVCVSPALYSLHHNPESVVVVVDILRATSAICAAFMNGVKHIIPIGTIDEARACKEKGYMVAAERDGLVLDFADFGNSPFNFTPERVAGRDIVYSTTNGTQAIQMASGAHHVVVGAYFNISALARWIVAQKRDVVILCAGWKNRFSLEDTLYAGALAHQLIGSGAFETICDATNAALDLWQVAHHDLQNYVLKAAQKARLAKHGLDDVIDYCHTPDLSNIIPLLDGERLVPVEA</sequence>
<dbReference type="InterPro" id="IPR036702">
    <property type="entry name" value="ComB-like_sf"/>
</dbReference>
<dbReference type="GO" id="GO:0050545">
    <property type="term" value="F:sulfopyruvate decarboxylase activity"/>
    <property type="evidence" value="ECO:0007669"/>
    <property type="project" value="TreeGrafter"/>
</dbReference>
<gene>
    <name evidence="8" type="ORF">LX69_00373</name>
</gene>
<evidence type="ECO:0000256" key="1">
    <source>
        <dbReference type="ARBA" id="ARBA00001946"/>
    </source>
</evidence>
<name>A0A2W7P4U7_9BACT</name>
<accession>A0A2W7P4U7</accession>
<keyword evidence="5" id="KW-0378">Hydrolase</keyword>
<dbReference type="EMBL" id="QKZK01000002">
    <property type="protein sequence ID" value="PZX20376.1"/>
    <property type="molecule type" value="Genomic_DNA"/>
</dbReference>
<dbReference type="GO" id="GO:0000287">
    <property type="term" value="F:magnesium ion binding"/>
    <property type="evidence" value="ECO:0007669"/>
    <property type="project" value="InterPro"/>
</dbReference>
<comment type="cofactor">
    <cofactor evidence="1">
        <name>Mg(2+)</name>
        <dbReference type="ChEBI" id="CHEBI:18420"/>
    </cofactor>
</comment>
<evidence type="ECO:0000313" key="9">
    <source>
        <dbReference type="Proteomes" id="UP000249239"/>
    </source>
</evidence>
<dbReference type="InterPro" id="IPR005238">
    <property type="entry name" value="ComB-like"/>
</dbReference>
<comment type="similarity">
    <text evidence="2">Belongs to the ComB family.</text>
</comment>
<evidence type="ECO:0000256" key="3">
    <source>
        <dbReference type="ARBA" id="ARBA00012953"/>
    </source>
</evidence>
<dbReference type="SUPFAM" id="SSF142823">
    <property type="entry name" value="ComB-like"/>
    <property type="match status" value="1"/>
</dbReference>
<keyword evidence="9" id="KW-1185">Reference proteome</keyword>